<dbReference type="OrthoDB" id="256333at2759"/>
<dbReference type="SUPFAM" id="SSF51735">
    <property type="entry name" value="NAD(P)-binding Rossmann-fold domains"/>
    <property type="match status" value="1"/>
</dbReference>
<sequence>MATIPDRMLAAQLVEVECGRSGIQFAKALGLHVIAIDARDEALSLAKECGADIIVDARSGKEKVVEQVKKVTGGHGADATLNVSDHESAAATGAVVTKIHGSRGECLKMLEVVSKHNIKVNTNAFKGIKEVPKAIELAHSGKMQGKPVIIIDRSN</sequence>
<dbReference type="PANTHER" id="PTHR42940">
    <property type="entry name" value="ALCOHOL DEHYDROGENASE 1-RELATED"/>
    <property type="match status" value="1"/>
</dbReference>
<dbReference type="Proteomes" id="UP000235672">
    <property type="component" value="Unassembled WGS sequence"/>
</dbReference>
<gene>
    <name evidence="6" type="ORF">NA56DRAFT_686430</name>
</gene>
<evidence type="ECO:0000256" key="3">
    <source>
        <dbReference type="ARBA" id="ARBA00022833"/>
    </source>
</evidence>
<reference evidence="6 7" key="1">
    <citation type="submission" date="2016-05" db="EMBL/GenBank/DDBJ databases">
        <title>A degradative enzymes factory behind the ericoid mycorrhizal symbiosis.</title>
        <authorList>
            <consortium name="DOE Joint Genome Institute"/>
            <person name="Martino E."/>
            <person name="Morin E."/>
            <person name="Grelet G."/>
            <person name="Kuo A."/>
            <person name="Kohler A."/>
            <person name="Daghino S."/>
            <person name="Barry K."/>
            <person name="Choi C."/>
            <person name="Cichocki N."/>
            <person name="Clum A."/>
            <person name="Copeland A."/>
            <person name="Hainaut M."/>
            <person name="Haridas S."/>
            <person name="Labutti K."/>
            <person name="Lindquist E."/>
            <person name="Lipzen A."/>
            <person name="Khouja H.-R."/>
            <person name="Murat C."/>
            <person name="Ohm R."/>
            <person name="Olson A."/>
            <person name="Spatafora J."/>
            <person name="Veneault-Fourrey C."/>
            <person name="Henrissat B."/>
            <person name="Grigoriev I."/>
            <person name="Martin F."/>
            <person name="Perotto S."/>
        </authorList>
    </citation>
    <scope>NUCLEOTIDE SEQUENCE [LARGE SCALE GENOMIC DNA]</scope>
    <source>
        <strain evidence="6 7">UAMH 7357</strain>
    </source>
</reference>
<dbReference type="InterPro" id="IPR013149">
    <property type="entry name" value="ADH-like_C"/>
</dbReference>
<evidence type="ECO:0000256" key="1">
    <source>
        <dbReference type="ARBA" id="ARBA00001947"/>
    </source>
</evidence>
<evidence type="ECO:0000259" key="5">
    <source>
        <dbReference type="Pfam" id="PF00107"/>
    </source>
</evidence>
<dbReference type="InterPro" id="IPR036291">
    <property type="entry name" value="NAD(P)-bd_dom_sf"/>
</dbReference>
<dbReference type="Gene3D" id="3.40.50.720">
    <property type="entry name" value="NAD(P)-binding Rossmann-like Domain"/>
    <property type="match status" value="1"/>
</dbReference>
<keyword evidence="4" id="KW-0560">Oxidoreductase</keyword>
<dbReference type="GO" id="GO:0016491">
    <property type="term" value="F:oxidoreductase activity"/>
    <property type="evidence" value="ECO:0007669"/>
    <property type="project" value="UniProtKB-KW"/>
</dbReference>
<organism evidence="6 7">
    <name type="scientific">Hyaloscypha hepaticicola</name>
    <dbReference type="NCBI Taxonomy" id="2082293"/>
    <lineage>
        <taxon>Eukaryota</taxon>
        <taxon>Fungi</taxon>
        <taxon>Dikarya</taxon>
        <taxon>Ascomycota</taxon>
        <taxon>Pezizomycotina</taxon>
        <taxon>Leotiomycetes</taxon>
        <taxon>Helotiales</taxon>
        <taxon>Hyaloscyphaceae</taxon>
        <taxon>Hyaloscypha</taxon>
    </lineage>
</organism>
<evidence type="ECO:0000256" key="4">
    <source>
        <dbReference type="ARBA" id="ARBA00023002"/>
    </source>
</evidence>
<feature type="domain" description="Alcohol dehydrogenase-like C-terminal" evidence="5">
    <location>
        <begin position="21"/>
        <end position="101"/>
    </location>
</feature>
<dbReference type="STRING" id="1745343.A0A2J6QFR4"/>
<keyword evidence="2" id="KW-0479">Metal-binding</keyword>
<dbReference type="EMBL" id="KZ613471">
    <property type="protein sequence ID" value="PMD25100.1"/>
    <property type="molecule type" value="Genomic_DNA"/>
</dbReference>
<dbReference type="PANTHER" id="PTHR42940:SF8">
    <property type="entry name" value="VACUOLAR PROTEIN SORTING-ASSOCIATED PROTEIN 11"/>
    <property type="match status" value="1"/>
</dbReference>
<dbReference type="AlphaFoldDB" id="A0A2J6QFR4"/>
<proteinExistence type="predicted"/>
<dbReference type="GO" id="GO:0046872">
    <property type="term" value="F:metal ion binding"/>
    <property type="evidence" value="ECO:0007669"/>
    <property type="project" value="UniProtKB-KW"/>
</dbReference>
<keyword evidence="3" id="KW-0862">Zinc</keyword>
<evidence type="ECO:0000313" key="6">
    <source>
        <dbReference type="EMBL" id="PMD25100.1"/>
    </source>
</evidence>
<comment type="cofactor">
    <cofactor evidence="1">
        <name>Zn(2+)</name>
        <dbReference type="ChEBI" id="CHEBI:29105"/>
    </cofactor>
</comment>
<keyword evidence="7" id="KW-1185">Reference proteome</keyword>
<accession>A0A2J6QFR4</accession>
<name>A0A2J6QFR4_9HELO</name>
<evidence type="ECO:0000256" key="2">
    <source>
        <dbReference type="ARBA" id="ARBA00022723"/>
    </source>
</evidence>
<dbReference type="Pfam" id="PF00107">
    <property type="entry name" value="ADH_zinc_N"/>
    <property type="match status" value="1"/>
</dbReference>
<evidence type="ECO:0000313" key="7">
    <source>
        <dbReference type="Proteomes" id="UP000235672"/>
    </source>
</evidence>
<protein>
    <recommendedName>
        <fullName evidence="5">Alcohol dehydrogenase-like C-terminal domain-containing protein</fullName>
    </recommendedName>
</protein>